<feature type="domain" description="HTH araC/xylS-type" evidence="5">
    <location>
        <begin position="662"/>
        <end position="759"/>
    </location>
</feature>
<sequence>MLPKGRHFRKSLILILIITSIPGLITGGAIYWFTAGRIESELVQLHKNQIAKRAESIQGQFSYLELSLSHLAFDPKLDYTLAQTDLLRNFTVTRDLYKTLLLTQGALPLVDRMELFVEGQVPAHFSPDFNLLVTEAERQAWKPLLKPGTPVYWTRLGDADHKERPPSLALVHQVPGGSTTPFGVVLFRLNEARVVEQLRALTPYEEGEAFLLAEDGTVLASSDAGPQPSPLLEKLRTAVLERTEGETSFKLDWNDSTYSVSYGTFDRLGSSWTYVTAAPIHAITAPVVIVSKTIIGVSLAGLLLGCLLAWFASRRIYSPMERLVRLLGGERAPEGGDEFAELEKHWVHLHRESADLQHRLEKQLPQVKEGFLLQLIQGHLSAYPQEELAERLRSFGWEPEGRVFTVICLQLTGMTRLEAQGRFSAEDEGLVTFAAANMIEELASGSFPQAHALNFHDLTVGLLISLPEEEAAEEPWLPLCENIIEAVTGILRMNVTAAVGRSTPNLRGLPDLFEEAKGLLGYRSFGEENQILRAGDVYGAEGAERVPYPFTEEKELLQALRKGQPEEAEAALALFLKALTDQSQTEGDYQQGVLNLLGSLEHMTLQSGLHPGRVYGHGNRFALLAELREPEQVERWFRRCILCPYLKEMESRSGSSARRMIEEAIHYIETRYMHDISLDSCADHCGTNVFSLSRSFKSVTGMTFVDYVTETRLTKAKELLRESERKINEIAEQVGYQHGYFNRIFKKAEGVTPSRYREMSRES</sequence>
<name>F8FLM9_PAEMK</name>
<dbReference type="CDD" id="cd18774">
    <property type="entry name" value="PDC2_HK_sensor"/>
    <property type="match status" value="1"/>
</dbReference>
<dbReference type="SMART" id="SM00342">
    <property type="entry name" value="HTH_ARAC"/>
    <property type="match status" value="1"/>
</dbReference>
<reference evidence="7" key="1">
    <citation type="submission" date="2011-06" db="EMBL/GenBank/DDBJ databases">
        <title>Complete genome sequence of Paenibacillus mucilaginosus KNP414.</title>
        <authorList>
            <person name="Wang J."/>
            <person name="Hu S."/>
            <person name="Hu X."/>
            <person name="Zhang B."/>
            <person name="Dong D."/>
            <person name="Zhang S."/>
            <person name="Zhao K."/>
            <person name="Wu D."/>
        </authorList>
    </citation>
    <scope>NUCLEOTIDE SEQUENCE [LARGE SCALE GENOMIC DNA]</scope>
    <source>
        <strain evidence="7">KNP414</strain>
    </source>
</reference>
<dbReference type="InterPro" id="IPR009057">
    <property type="entry name" value="Homeodomain-like_sf"/>
</dbReference>
<dbReference type="AlphaFoldDB" id="F8FLM9"/>
<dbReference type="PROSITE" id="PS01124">
    <property type="entry name" value="HTH_ARAC_FAMILY_2"/>
    <property type="match status" value="1"/>
</dbReference>
<dbReference type="EMBL" id="CP002869">
    <property type="protein sequence ID" value="AEI44156.1"/>
    <property type="molecule type" value="Genomic_DNA"/>
</dbReference>
<dbReference type="SUPFAM" id="SSF46689">
    <property type="entry name" value="Homeodomain-like"/>
    <property type="match status" value="2"/>
</dbReference>
<evidence type="ECO:0000256" key="4">
    <source>
        <dbReference type="SAM" id="Phobius"/>
    </source>
</evidence>
<keyword evidence="2" id="KW-0238">DNA-binding</keyword>
<keyword evidence="4" id="KW-0472">Membrane</keyword>
<accession>F8FLM9</accession>
<keyword evidence="3" id="KW-0804">Transcription</keyword>
<dbReference type="PANTHER" id="PTHR43280:SF28">
    <property type="entry name" value="HTH-TYPE TRANSCRIPTIONAL ACTIVATOR RHAS"/>
    <property type="match status" value="1"/>
</dbReference>
<dbReference type="RefSeq" id="WP_013919309.1">
    <property type="nucleotide sequence ID" value="NC_015690.1"/>
</dbReference>
<keyword evidence="4" id="KW-1133">Transmembrane helix</keyword>
<dbReference type="PATRIC" id="fig|1036673.3.peg.5225"/>
<evidence type="ECO:0000256" key="1">
    <source>
        <dbReference type="ARBA" id="ARBA00023015"/>
    </source>
</evidence>
<dbReference type="InterPro" id="IPR018060">
    <property type="entry name" value="HTH_AraC"/>
</dbReference>
<dbReference type="HOGENOM" id="CLU_019175_2_1_9"/>
<dbReference type="PANTHER" id="PTHR43280">
    <property type="entry name" value="ARAC-FAMILY TRANSCRIPTIONAL REGULATOR"/>
    <property type="match status" value="1"/>
</dbReference>
<dbReference type="GO" id="GO:0043565">
    <property type="term" value="F:sequence-specific DNA binding"/>
    <property type="evidence" value="ECO:0007669"/>
    <property type="project" value="InterPro"/>
</dbReference>
<keyword evidence="4" id="KW-0812">Transmembrane</keyword>
<dbReference type="Gene3D" id="1.10.10.60">
    <property type="entry name" value="Homeodomain-like"/>
    <property type="match status" value="2"/>
</dbReference>
<dbReference type="Pfam" id="PF12833">
    <property type="entry name" value="HTH_18"/>
    <property type="match status" value="1"/>
</dbReference>
<dbReference type="PROSITE" id="PS00041">
    <property type="entry name" value="HTH_ARAC_FAMILY_1"/>
    <property type="match status" value="1"/>
</dbReference>
<proteinExistence type="predicted"/>
<dbReference type="Pfam" id="PF17853">
    <property type="entry name" value="GGDEF_2"/>
    <property type="match status" value="1"/>
</dbReference>
<dbReference type="InterPro" id="IPR041522">
    <property type="entry name" value="CdaR_GGDEF"/>
</dbReference>
<evidence type="ECO:0000313" key="7">
    <source>
        <dbReference type="Proteomes" id="UP000006620"/>
    </source>
</evidence>
<evidence type="ECO:0000259" key="5">
    <source>
        <dbReference type="PROSITE" id="PS01124"/>
    </source>
</evidence>
<gene>
    <name evidence="6" type="ordered locus">KNP414_05632</name>
</gene>
<keyword evidence="1" id="KW-0805">Transcription regulation</keyword>
<dbReference type="GO" id="GO:0003700">
    <property type="term" value="F:DNA-binding transcription factor activity"/>
    <property type="evidence" value="ECO:0007669"/>
    <property type="project" value="InterPro"/>
</dbReference>
<dbReference type="InterPro" id="IPR018062">
    <property type="entry name" value="HTH_AraC-typ_CS"/>
</dbReference>
<evidence type="ECO:0000256" key="2">
    <source>
        <dbReference type="ARBA" id="ARBA00023125"/>
    </source>
</evidence>
<dbReference type="KEGG" id="pms:KNP414_05632"/>
<organism evidence="6 7">
    <name type="scientific">Paenibacillus mucilaginosus (strain KNP414)</name>
    <dbReference type="NCBI Taxonomy" id="1036673"/>
    <lineage>
        <taxon>Bacteria</taxon>
        <taxon>Bacillati</taxon>
        <taxon>Bacillota</taxon>
        <taxon>Bacilli</taxon>
        <taxon>Bacillales</taxon>
        <taxon>Paenibacillaceae</taxon>
        <taxon>Paenibacillus</taxon>
    </lineage>
</organism>
<feature type="transmembrane region" description="Helical" evidence="4">
    <location>
        <begin position="12"/>
        <end position="33"/>
    </location>
</feature>
<reference evidence="6 7" key="2">
    <citation type="journal article" date="2013" name="Genome Announc.">
        <title>Genome Sequence of Growth-Improving Paenibacillus mucilaginosus Strain KNP414.</title>
        <authorList>
            <person name="Lu J.J."/>
            <person name="Wang J.F."/>
            <person name="Hu X.F."/>
        </authorList>
    </citation>
    <scope>NUCLEOTIDE SEQUENCE [LARGE SCALE GENOMIC DNA]</scope>
    <source>
        <strain evidence="6 7">KNP414</strain>
    </source>
</reference>
<protein>
    <submittedName>
        <fullName evidence="6">Transcriptional regulator, AraC family</fullName>
    </submittedName>
</protein>
<dbReference type="Proteomes" id="UP000006620">
    <property type="component" value="Chromosome"/>
</dbReference>
<evidence type="ECO:0000313" key="6">
    <source>
        <dbReference type="EMBL" id="AEI44156.1"/>
    </source>
</evidence>
<dbReference type="Gene3D" id="3.30.450.20">
    <property type="entry name" value="PAS domain"/>
    <property type="match status" value="1"/>
</dbReference>
<evidence type="ECO:0000256" key="3">
    <source>
        <dbReference type="ARBA" id="ARBA00023163"/>
    </source>
</evidence>